<feature type="signal peptide" evidence="1">
    <location>
        <begin position="1"/>
        <end position="18"/>
    </location>
</feature>
<keyword evidence="1" id="KW-0732">Signal</keyword>
<accession>A0ABW3XY55</accession>
<keyword evidence="3" id="KW-1185">Reference proteome</keyword>
<evidence type="ECO:0000256" key="1">
    <source>
        <dbReference type="SAM" id="SignalP"/>
    </source>
</evidence>
<dbReference type="Pfam" id="PF14059">
    <property type="entry name" value="DUF4251"/>
    <property type="match status" value="1"/>
</dbReference>
<feature type="chain" id="PRO_5047187180" evidence="1">
    <location>
        <begin position="19"/>
        <end position="164"/>
    </location>
</feature>
<dbReference type="EMBL" id="JBHTMY010000001">
    <property type="protein sequence ID" value="MFD1314133.1"/>
    <property type="molecule type" value="Genomic_DNA"/>
</dbReference>
<organism evidence="2 3">
    <name type="scientific">Namhaeicola litoreus</name>
    <dbReference type="NCBI Taxonomy" id="1052145"/>
    <lineage>
        <taxon>Bacteria</taxon>
        <taxon>Pseudomonadati</taxon>
        <taxon>Bacteroidota</taxon>
        <taxon>Flavobacteriia</taxon>
        <taxon>Flavobacteriales</taxon>
        <taxon>Flavobacteriaceae</taxon>
        <taxon>Namhaeicola</taxon>
    </lineage>
</organism>
<protein>
    <submittedName>
        <fullName evidence="2">DUF4251 domain-containing protein</fullName>
    </submittedName>
</protein>
<proteinExistence type="predicted"/>
<sequence>MKHLFIFLFFLTSLNVFGQTKVEKKAAEQKAYENLKTQLNNTDFQFIADWANTQKGRRINLIGNPNFLNYGDTKIEADLPYFGVAQMTGYNSTGGIKFIQENPVIKKELNDKKQNIILKFEAQNGNESFNCTLTLFKNNTATLSVFSSNRNSISYDGRITFKEQ</sequence>
<gene>
    <name evidence="2" type="ORF">ACFQ39_00770</name>
</gene>
<evidence type="ECO:0000313" key="2">
    <source>
        <dbReference type="EMBL" id="MFD1314133.1"/>
    </source>
</evidence>
<dbReference type="RefSeq" id="WP_377175451.1">
    <property type="nucleotide sequence ID" value="NZ_JBHTMY010000001.1"/>
</dbReference>
<name>A0ABW3XY55_9FLAO</name>
<comment type="caution">
    <text evidence="2">The sequence shown here is derived from an EMBL/GenBank/DDBJ whole genome shotgun (WGS) entry which is preliminary data.</text>
</comment>
<evidence type="ECO:0000313" key="3">
    <source>
        <dbReference type="Proteomes" id="UP001597201"/>
    </source>
</evidence>
<dbReference type="Proteomes" id="UP001597201">
    <property type="component" value="Unassembled WGS sequence"/>
</dbReference>
<dbReference type="Gene3D" id="2.40.128.410">
    <property type="match status" value="1"/>
</dbReference>
<reference evidence="3" key="1">
    <citation type="journal article" date="2019" name="Int. J. Syst. Evol. Microbiol.">
        <title>The Global Catalogue of Microorganisms (GCM) 10K type strain sequencing project: providing services to taxonomists for standard genome sequencing and annotation.</title>
        <authorList>
            <consortium name="The Broad Institute Genomics Platform"/>
            <consortium name="The Broad Institute Genome Sequencing Center for Infectious Disease"/>
            <person name="Wu L."/>
            <person name="Ma J."/>
        </authorList>
    </citation>
    <scope>NUCLEOTIDE SEQUENCE [LARGE SCALE GENOMIC DNA]</scope>
    <source>
        <strain evidence="3">CCUG 61485</strain>
    </source>
</reference>
<dbReference type="InterPro" id="IPR025347">
    <property type="entry name" value="DUF4251"/>
</dbReference>